<dbReference type="SUPFAM" id="SSF51261">
    <property type="entry name" value="Duplicated hybrid motif"/>
    <property type="match status" value="1"/>
</dbReference>
<comment type="caution">
    <text evidence="4">The sequence shown here is derived from an EMBL/GenBank/DDBJ whole genome shotgun (WGS) entry which is preliminary data.</text>
</comment>
<accession>A0ABS3FQ48</accession>
<name>A0ABS3FQ48_9CYAN</name>
<evidence type="ECO:0000259" key="3">
    <source>
        <dbReference type="Pfam" id="PF01551"/>
    </source>
</evidence>
<dbReference type="RefSeq" id="WP_207087784.1">
    <property type="nucleotide sequence ID" value="NZ_JAFLQW010000245.1"/>
</dbReference>
<evidence type="ECO:0000256" key="1">
    <source>
        <dbReference type="ARBA" id="ARBA00022729"/>
    </source>
</evidence>
<evidence type="ECO:0000256" key="2">
    <source>
        <dbReference type="SAM" id="MobiDB-lite"/>
    </source>
</evidence>
<feature type="region of interest" description="Disordered" evidence="2">
    <location>
        <begin position="42"/>
        <end position="75"/>
    </location>
</feature>
<dbReference type="InterPro" id="IPR011055">
    <property type="entry name" value="Dup_hybrid_motif"/>
</dbReference>
<dbReference type="Pfam" id="PF01551">
    <property type="entry name" value="Peptidase_M23"/>
    <property type="match status" value="1"/>
</dbReference>
<evidence type="ECO:0000313" key="5">
    <source>
        <dbReference type="Proteomes" id="UP000664844"/>
    </source>
</evidence>
<reference evidence="4 5" key="1">
    <citation type="submission" date="2021-03" db="EMBL/GenBank/DDBJ databases">
        <title>Metabolic Capacity of the Antarctic Cyanobacterium Phormidium pseudopriestleyi that Sustains Oxygenic Photosynthesis in the Presence of Hydrogen Sulfide.</title>
        <authorList>
            <person name="Lumian J.E."/>
            <person name="Jungblut A.D."/>
            <person name="Dillon M.L."/>
            <person name="Hawes I."/>
            <person name="Doran P.T."/>
            <person name="Mackey T.J."/>
            <person name="Dick G.J."/>
            <person name="Grettenberger C.L."/>
            <person name="Sumner D.Y."/>
        </authorList>
    </citation>
    <scope>NUCLEOTIDE SEQUENCE [LARGE SCALE GENOMIC DNA]</scope>
    <source>
        <strain evidence="4 5">FRX01</strain>
    </source>
</reference>
<evidence type="ECO:0000313" key="4">
    <source>
        <dbReference type="EMBL" id="MBO0349252.1"/>
    </source>
</evidence>
<keyword evidence="1" id="KW-0732">Signal</keyword>
<dbReference type="InterPro" id="IPR050570">
    <property type="entry name" value="Cell_wall_metabolism_enzyme"/>
</dbReference>
<feature type="domain" description="M23ase beta-sheet core" evidence="3">
    <location>
        <begin position="374"/>
        <end position="463"/>
    </location>
</feature>
<proteinExistence type="predicted"/>
<protein>
    <submittedName>
        <fullName evidence="4">Peptidoglycan DD-metalloendopeptidase family protein</fullName>
    </submittedName>
</protein>
<sequence length="562" mass="59743">MSQRNQLSRTPVSIICQVSLLLQGLALIPSLSLLGGDADANAQTPSDAADPFGQAEMAPPPVASVPSEPEVSTSAELLQPLKGADYPTPGLVEEAPVDPLFAEDASPDPLDSAGVTPWYPDSDSAPETLMAQPDPIGDYSREAIAPPEDYPTPETANAEPTLQNIHQSNLYVDPTDYSLPTPNPSPVAEANAVATPAPEESDSFTATAPPPPEVVEQAAQVEQPIQKTSQEMEQHRYAEDRLPVPASIQQAQQANLYSPALQPLEPPAIAAPVGAASAQPEPVYYAEPEPSYAALPQVPVRTSNAYPEASVQADIDGIHYRTKTAARNFDWKRLRRSSGREGNGNTSMIFPLAIPAEITSLFGWRNHPIFGDSRFHSGMDFGAPTGTPVVAAYSGTVSIADWMGGYGQTVVLQHQNSTLETLYAHLSNIFVQPGEVVEQGQVIGEVGNTGNSTGPHLHFELRELTPEGWIAMDPGTQMEYALAQFIRSLETAPQIATLASDNSTLTTLPSLEMPAPSPPLAFLNPPVNLETASTTLLDVPTPPPLPLPPVPVTLEVTIPATE</sequence>
<dbReference type="EMBL" id="JAFLQW010000245">
    <property type="protein sequence ID" value="MBO0349252.1"/>
    <property type="molecule type" value="Genomic_DNA"/>
</dbReference>
<dbReference type="Gene3D" id="2.70.70.10">
    <property type="entry name" value="Glucose Permease (Domain IIA)"/>
    <property type="match status" value="1"/>
</dbReference>
<dbReference type="PANTHER" id="PTHR21666">
    <property type="entry name" value="PEPTIDASE-RELATED"/>
    <property type="match status" value="1"/>
</dbReference>
<dbReference type="CDD" id="cd12797">
    <property type="entry name" value="M23_peptidase"/>
    <property type="match status" value="1"/>
</dbReference>
<keyword evidence="5" id="KW-1185">Reference proteome</keyword>
<dbReference type="PANTHER" id="PTHR21666:SF289">
    <property type="entry name" value="L-ALA--D-GLU ENDOPEPTIDASE"/>
    <property type="match status" value="1"/>
</dbReference>
<dbReference type="InterPro" id="IPR016047">
    <property type="entry name" value="M23ase_b-sheet_dom"/>
</dbReference>
<feature type="compositionally biased region" description="Low complexity" evidence="2">
    <location>
        <begin position="64"/>
        <end position="75"/>
    </location>
</feature>
<organism evidence="4 5">
    <name type="scientific">Phormidium pseudopriestleyi FRX01</name>
    <dbReference type="NCBI Taxonomy" id="1759528"/>
    <lineage>
        <taxon>Bacteria</taxon>
        <taxon>Bacillati</taxon>
        <taxon>Cyanobacteriota</taxon>
        <taxon>Cyanophyceae</taxon>
        <taxon>Oscillatoriophycideae</taxon>
        <taxon>Oscillatoriales</taxon>
        <taxon>Oscillatoriaceae</taxon>
        <taxon>Phormidium</taxon>
    </lineage>
</organism>
<gene>
    <name evidence="4" type="ORF">J0895_09065</name>
</gene>
<dbReference type="Proteomes" id="UP000664844">
    <property type="component" value="Unassembled WGS sequence"/>
</dbReference>